<dbReference type="GO" id="GO:0016757">
    <property type="term" value="F:glycosyltransferase activity"/>
    <property type="evidence" value="ECO:0007669"/>
    <property type="project" value="InterPro"/>
</dbReference>
<keyword evidence="3" id="KW-0808">Transferase</keyword>
<dbReference type="Pfam" id="PF00534">
    <property type="entry name" value="Glycos_transf_1"/>
    <property type="match status" value="1"/>
</dbReference>
<reference evidence="4" key="1">
    <citation type="submission" date="2017-09" db="EMBL/GenBank/DDBJ databases">
        <authorList>
            <person name="Feng G."/>
            <person name="Zhu H."/>
        </authorList>
    </citation>
    <scope>NUCLEOTIDE SEQUENCE [LARGE SCALE GENOMIC DNA]</scope>
    <source>
        <strain evidence="4">1PNM-20</strain>
    </source>
</reference>
<accession>A0A2A2SAX4</accession>
<dbReference type="SUPFAM" id="SSF53756">
    <property type="entry name" value="UDP-Glycosyltransferase/glycogen phosphorylase"/>
    <property type="match status" value="1"/>
</dbReference>
<dbReference type="AlphaFoldDB" id="A0A2A2SAX4"/>
<dbReference type="Pfam" id="PF13579">
    <property type="entry name" value="Glyco_trans_4_4"/>
    <property type="match status" value="1"/>
</dbReference>
<evidence type="ECO:0000259" key="1">
    <source>
        <dbReference type="Pfam" id="PF00534"/>
    </source>
</evidence>
<protein>
    <submittedName>
        <fullName evidence="3">Glycosyl transferase</fullName>
    </submittedName>
</protein>
<dbReference type="PANTHER" id="PTHR46401">
    <property type="entry name" value="GLYCOSYLTRANSFERASE WBBK-RELATED"/>
    <property type="match status" value="1"/>
</dbReference>
<dbReference type="RefSeq" id="WP_095999738.1">
    <property type="nucleotide sequence ID" value="NZ_NSLI01000008.1"/>
</dbReference>
<feature type="domain" description="Glycosyl transferase family 1" evidence="1">
    <location>
        <begin position="205"/>
        <end position="334"/>
    </location>
</feature>
<dbReference type="CDD" id="cd03801">
    <property type="entry name" value="GT4_PimA-like"/>
    <property type="match status" value="1"/>
</dbReference>
<evidence type="ECO:0000313" key="4">
    <source>
        <dbReference type="Proteomes" id="UP000218151"/>
    </source>
</evidence>
<dbReference type="Proteomes" id="UP000218151">
    <property type="component" value="Unassembled WGS sequence"/>
</dbReference>
<sequence>MTRIGVAGLRGIPGVMGGIEAHAEELYPRLKALRPDGDIAVAMRAPYVDRDAREWRGVSLLPLWAVRNKYLETIAHTLWAVAYLRFARRCSAVHLHAIGPGLAVPLARALGLRVLLTHHGRDYDRAKWSRPAKALLRFAEWVAVRHAHEVIVVSEDVTTALRRRFPGSAGRIHFVPNGASLTFARASRDPDPAVLAGLGLEPGGYVLGVGRLVPEKGFDDLIDAHRASGDGRKLVIAGRADHADAYAGRLLERAGPQVVFAGFQPHEALRSLYAGASLFVLPSHHEGLPIAALEALAMDTPTLLSDIAANREIGLPASHHFPVGSVDALAAKLRLPPETFAVDGAAVRERYDWDKIAAETAAIMDRLCGAAAR</sequence>
<feature type="domain" description="Glycosyltransferase subfamily 4-like N-terminal" evidence="2">
    <location>
        <begin position="17"/>
        <end position="178"/>
    </location>
</feature>
<dbReference type="Gene3D" id="3.40.50.2000">
    <property type="entry name" value="Glycogen Phosphorylase B"/>
    <property type="match status" value="2"/>
</dbReference>
<organism evidence="3 4">
    <name type="scientific">Sphingomonas lenta</name>
    <dbReference type="NCBI Taxonomy" id="1141887"/>
    <lineage>
        <taxon>Bacteria</taxon>
        <taxon>Pseudomonadati</taxon>
        <taxon>Pseudomonadota</taxon>
        <taxon>Alphaproteobacteria</taxon>
        <taxon>Sphingomonadales</taxon>
        <taxon>Sphingomonadaceae</taxon>
        <taxon>Sphingomonas</taxon>
    </lineage>
</organism>
<dbReference type="OrthoDB" id="9790710at2"/>
<keyword evidence="4" id="KW-1185">Reference proteome</keyword>
<dbReference type="PANTHER" id="PTHR46401:SF8">
    <property type="entry name" value="BLL6006 PROTEIN"/>
    <property type="match status" value="1"/>
</dbReference>
<name>A0A2A2SAX4_9SPHN</name>
<dbReference type="InterPro" id="IPR028098">
    <property type="entry name" value="Glyco_trans_4-like_N"/>
</dbReference>
<dbReference type="EMBL" id="NSLI01000008">
    <property type="protein sequence ID" value="PAX06332.1"/>
    <property type="molecule type" value="Genomic_DNA"/>
</dbReference>
<comment type="caution">
    <text evidence="3">The sequence shown here is derived from an EMBL/GenBank/DDBJ whole genome shotgun (WGS) entry which is preliminary data.</text>
</comment>
<gene>
    <name evidence="3" type="ORF">CKY28_17770</name>
</gene>
<evidence type="ECO:0000313" key="3">
    <source>
        <dbReference type="EMBL" id="PAX06332.1"/>
    </source>
</evidence>
<evidence type="ECO:0000259" key="2">
    <source>
        <dbReference type="Pfam" id="PF13579"/>
    </source>
</evidence>
<proteinExistence type="predicted"/>
<dbReference type="InterPro" id="IPR001296">
    <property type="entry name" value="Glyco_trans_1"/>
</dbReference>